<keyword evidence="6" id="KW-1185">Reference proteome</keyword>
<evidence type="ECO:0000256" key="2">
    <source>
        <dbReference type="ARBA" id="ARBA00023122"/>
    </source>
</evidence>
<dbReference type="PANTHER" id="PTHR13780">
    <property type="entry name" value="AMP-ACTIVATED PROTEIN KINASE, GAMMA REGULATORY SUBUNIT"/>
    <property type="match status" value="1"/>
</dbReference>
<dbReference type="OrthoDB" id="449052at2759"/>
<dbReference type="STRING" id="1257118.L8GUU2"/>
<accession>L8GUU2</accession>
<feature type="domain" description="CBS" evidence="4">
    <location>
        <begin position="236"/>
        <end position="299"/>
    </location>
</feature>
<feature type="domain" description="CBS" evidence="4">
    <location>
        <begin position="1"/>
        <end position="73"/>
    </location>
</feature>
<protein>
    <submittedName>
        <fullName evidence="5">CBS domain containing protein</fullName>
    </submittedName>
</protein>
<dbReference type="InterPro" id="IPR046342">
    <property type="entry name" value="CBS_dom_sf"/>
</dbReference>
<evidence type="ECO:0000256" key="3">
    <source>
        <dbReference type="PROSITE-ProRule" id="PRU00703"/>
    </source>
</evidence>
<dbReference type="KEGG" id="acan:ACA1_128200"/>
<dbReference type="Proteomes" id="UP000011083">
    <property type="component" value="Unassembled WGS sequence"/>
</dbReference>
<feature type="domain" description="CBS" evidence="4">
    <location>
        <begin position="81"/>
        <end position="143"/>
    </location>
</feature>
<dbReference type="VEuPathDB" id="AmoebaDB:ACA1_128200"/>
<dbReference type="AlphaFoldDB" id="L8GUU2"/>
<dbReference type="PROSITE" id="PS51371">
    <property type="entry name" value="CBS"/>
    <property type="match status" value="3"/>
</dbReference>
<keyword evidence="1" id="KW-0677">Repeat</keyword>
<gene>
    <name evidence="5" type="ORF">ACA1_128200</name>
</gene>
<dbReference type="InterPro" id="IPR000644">
    <property type="entry name" value="CBS_dom"/>
</dbReference>
<dbReference type="Pfam" id="PF00571">
    <property type="entry name" value="CBS"/>
    <property type="match status" value="1"/>
</dbReference>
<proteinExistence type="predicted"/>
<dbReference type="EMBL" id="KB007979">
    <property type="protein sequence ID" value="ELR16954.1"/>
    <property type="molecule type" value="Genomic_DNA"/>
</dbReference>
<dbReference type="RefSeq" id="XP_004338967.1">
    <property type="nucleotide sequence ID" value="XM_004338919.1"/>
</dbReference>
<dbReference type="PANTHER" id="PTHR13780:SF36">
    <property type="entry name" value="CBS DOMAIN-CONTAINING PROTEIN"/>
    <property type="match status" value="1"/>
</dbReference>
<evidence type="ECO:0000313" key="5">
    <source>
        <dbReference type="EMBL" id="ELR16954.1"/>
    </source>
</evidence>
<dbReference type="GeneID" id="14917667"/>
<keyword evidence="2 3" id="KW-0129">CBS domain</keyword>
<dbReference type="SUPFAM" id="SSF54631">
    <property type="entry name" value="CBS-domain pair"/>
    <property type="match status" value="2"/>
</dbReference>
<evidence type="ECO:0000259" key="4">
    <source>
        <dbReference type="PROSITE" id="PS51371"/>
    </source>
</evidence>
<sequence length="308" mass="34630">MIEIHERPLISLAAKDDLHTSFNRLVEYGIHAAPVYDEVEIESGLGGRRKVKQWVGLLDWRDFVHYVIQFFDEGDKSARDIAKNHPLLPIVEDASLLSVLAGFGQQGVRRRPVVAKDDQGERILTIVSQLDVVRWLSRHHKQLSPAFSNITIQNVVEKEQTDPRFSKLRQVCNVMKDTMMADVLRLLDQSNLNGVSVVDHVGKLVANISVSDLQYVVERNLDNLFMTVEHFLQRVPRRPLITCPPTATLMEVIDKLANAGVHRIYVVNRGVLRADEEPMAVITLTDVINAVLLLATHDATLASDISAK</sequence>
<organism evidence="5 6">
    <name type="scientific">Acanthamoeba castellanii (strain ATCC 30010 / Neff)</name>
    <dbReference type="NCBI Taxonomy" id="1257118"/>
    <lineage>
        <taxon>Eukaryota</taxon>
        <taxon>Amoebozoa</taxon>
        <taxon>Discosea</taxon>
        <taxon>Longamoebia</taxon>
        <taxon>Centramoebida</taxon>
        <taxon>Acanthamoebidae</taxon>
        <taxon>Acanthamoeba</taxon>
    </lineage>
</organism>
<name>L8GUU2_ACACF</name>
<dbReference type="Gene3D" id="3.10.580.10">
    <property type="entry name" value="CBS-domain"/>
    <property type="match status" value="2"/>
</dbReference>
<dbReference type="SMART" id="SM00116">
    <property type="entry name" value="CBS"/>
    <property type="match status" value="4"/>
</dbReference>
<dbReference type="InterPro" id="IPR050511">
    <property type="entry name" value="AMPK_gamma/SDS23_families"/>
</dbReference>
<evidence type="ECO:0000313" key="6">
    <source>
        <dbReference type="Proteomes" id="UP000011083"/>
    </source>
</evidence>
<evidence type="ECO:0000256" key="1">
    <source>
        <dbReference type="ARBA" id="ARBA00022737"/>
    </source>
</evidence>
<dbReference type="CDD" id="cd02205">
    <property type="entry name" value="CBS_pair_SF"/>
    <property type="match status" value="1"/>
</dbReference>
<reference evidence="5 6" key="1">
    <citation type="journal article" date="2013" name="Genome Biol.">
        <title>Genome of Acanthamoeba castellanii highlights extensive lateral gene transfer and early evolution of tyrosine kinase signaling.</title>
        <authorList>
            <person name="Clarke M."/>
            <person name="Lohan A.J."/>
            <person name="Liu B."/>
            <person name="Lagkouvardos I."/>
            <person name="Roy S."/>
            <person name="Zafar N."/>
            <person name="Bertelli C."/>
            <person name="Schilde C."/>
            <person name="Kianianmomeni A."/>
            <person name="Burglin T.R."/>
            <person name="Frech C."/>
            <person name="Turcotte B."/>
            <person name="Kopec K.O."/>
            <person name="Synnott J.M."/>
            <person name="Choo C."/>
            <person name="Paponov I."/>
            <person name="Finkler A."/>
            <person name="Soon Heng Tan C."/>
            <person name="Hutchins A.P."/>
            <person name="Weinmeier T."/>
            <person name="Rattei T."/>
            <person name="Chu J.S."/>
            <person name="Gimenez G."/>
            <person name="Irimia M."/>
            <person name="Rigden D.J."/>
            <person name="Fitzpatrick D.A."/>
            <person name="Lorenzo-Morales J."/>
            <person name="Bateman A."/>
            <person name="Chiu C.H."/>
            <person name="Tang P."/>
            <person name="Hegemann P."/>
            <person name="Fromm H."/>
            <person name="Raoult D."/>
            <person name="Greub G."/>
            <person name="Miranda-Saavedra D."/>
            <person name="Chen N."/>
            <person name="Nash P."/>
            <person name="Ginger M.L."/>
            <person name="Horn M."/>
            <person name="Schaap P."/>
            <person name="Caler L."/>
            <person name="Loftus B."/>
        </authorList>
    </citation>
    <scope>NUCLEOTIDE SEQUENCE [LARGE SCALE GENOMIC DNA]</scope>
    <source>
        <strain evidence="5 6">Neff</strain>
    </source>
</reference>